<feature type="region of interest" description="Disordered" evidence="1">
    <location>
        <begin position="1"/>
        <end position="57"/>
    </location>
</feature>
<dbReference type="EMBL" id="QAPF01000052">
    <property type="protein sequence ID" value="TEA19155.1"/>
    <property type="molecule type" value="Genomic_DNA"/>
</dbReference>
<evidence type="ECO:0000313" key="4">
    <source>
        <dbReference type="Proteomes" id="UP000295604"/>
    </source>
</evidence>
<feature type="compositionally biased region" description="Gly residues" evidence="1">
    <location>
        <begin position="822"/>
        <end position="835"/>
    </location>
</feature>
<name>A0A4R8TKS7_9PEZI</name>
<feature type="compositionally biased region" description="Low complexity" evidence="1">
    <location>
        <begin position="653"/>
        <end position="673"/>
    </location>
</feature>
<keyword evidence="2" id="KW-1133">Transmembrane helix</keyword>
<organism evidence="3 4">
    <name type="scientific">Colletotrichum sidae</name>
    <dbReference type="NCBI Taxonomy" id="1347389"/>
    <lineage>
        <taxon>Eukaryota</taxon>
        <taxon>Fungi</taxon>
        <taxon>Dikarya</taxon>
        <taxon>Ascomycota</taxon>
        <taxon>Pezizomycotina</taxon>
        <taxon>Sordariomycetes</taxon>
        <taxon>Hypocreomycetidae</taxon>
        <taxon>Glomerellales</taxon>
        <taxon>Glomerellaceae</taxon>
        <taxon>Colletotrichum</taxon>
        <taxon>Colletotrichum orbiculare species complex</taxon>
    </lineage>
</organism>
<reference evidence="3 4" key="1">
    <citation type="submission" date="2018-11" db="EMBL/GenBank/DDBJ databases">
        <title>Genome sequence and assembly of Colletotrichum sidae.</title>
        <authorList>
            <person name="Gan P."/>
            <person name="Shirasu K."/>
        </authorList>
    </citation>
    <scope>NUCLEOTIDE SEQUENCE [LARGE SCALE GENOMIC DNA]</scope>
    <source>
        <strain evidence="3 4">CBS 518.97</strain>
    </source>
</reference>
<keyword evidence="2" id="KW-0472">Membrane</keyword>
<feature type="compositionally biased region" description="Basic and acidic residues" evidence="1">
    <location>
        <begin position="87"/>
        <end position="97"/>
    </location>
</feature>
<dbReference type="PANTHER" id="PTHR23244:SF441">
    <property type="entry name" value="KELCH REPEAT PROTEIN"/>
    <property type="match status" value="1"/>
</dbReference>
<proteinExistence type="predicted"/>
<keyword evidence="2" id="KW-0812">Transmembrane</keyword>
<protein>
    <submittedName>
        <fullName evidence="3">Kelch repeat-containing protein</fullName>
    </submittedName>
</protein>
<keyword evidence="4" id="KW-1185">Reference proteome</keyword>
<dbReference type="Pfam" id="PF24681">
    <property type="entry name" value="Kelch_KLHDC2_KLHL20_DRC7"/>
    <property type="match status" value="1"/>
</dbReference>
<feature type="region of interest" description="Disordered" evidence="1">
    <location>
        <begin position="690"/>
        <end position="712"/>
    </location>
</feature>
<feature type="region of interest" description="Disordered" evidence="1">
    <location>
        <begin position="808"/>
        <end position="874"/>
    </location>
</feature>
<feature type="region of interest" description="Disordered" evidence="1">
    <location>
        <begin position="108"/>
        <end position="155"/>
    </location>
</feature>
<feature type="region of interest" description="Disordered" evidence="1">
    <location>
        <begin position="82"/>
        <end position="101"/>
    </location>
</feature>
<gene>
    <name evidence="3" type="ORF">C8034_v010447</name>
</gene>
<accession>A0A4R8TKS7</accession>
<dbReference type="InterPro" id="IPR015915">
    <property type="entry name" value="Kelch-typ_b-propeller"/>
</dbReference>
<feature type="compositionally biased region" description="Polar residues" evidence="1">
    <location>
        <begin position="853"/>
        <end position="870"/>
    </location>
</feature>
<dbReference type="Proteomes" id="UP000295604">
    <property type="component" value="Unassembled WGS sequence"/>
</dbReference>
<feature type="compositionally biased region" description="Basic and acidic residues" evidence="1">
    <location>
        <begin position="840"/>
        <end position="852"/>
    </location>
</feature>
<dbReference type="PANTHER" id="PTHR23244">
    <property type="entry name" value="KELCH REPEAT DOMAIN"/>
    <property type="match status" value="1"/>
</dbReference>
<feature type="transmembrane region" description="Helical" evidence="2">
    <location>
        <begin position="719"/>
        <end position="743"/>
    </location>
</feature>
<evidence type="ECO:0000256" key="2">
    <source>
        <dbReference type="SAM" id="Phobius"/>
    </source>
</evidence>
<evidence type="ECO:0000313" key="3">
    <source>
        <dbReference type="EMBL" id="TEA19155.1"/>
    </source>
</evidence>
<dbReference type="SUPFAM" id="SSF117281">
    <property type="entry name" value="Kelch motif"/>
    <property type="match status" value="1"/>
</dbReference>
<dbReference type="Gene3D" id="2.120.10.80">
    <property type="entry name" value="Kelch-type beta propeller"/>
    <property type="match status" value="2"/>
</dbReference>
<evidence type="ECO:0000256" key="1">
    <source>
        <dbReference type="SAM" id="MobiDB-lite"/>
    </source>
</evidence>
<comment type="caution">
    <text evidence="3">The sequence shown here is derived from an EMBL/GenBank/DDBJ whole genome shotgun (WGS) entry which is preliminary data.</text>
</comment>
<feature type="compositionally biased region" description="Gly residues" evidence="1">
    <location>
        <begin position="699"/>
        <end position="712"/>
    </location>
</feature>
<feature type="compositionally biased region" description="Basic and acidic residues" evidence="1">
    <location>
        <begin position="126"/>
        <end position="137"/>
    </location>
</feature>
<sequence length="900" mass="95481">MSFVNLSRPPLDGHRSHSAPHVRPGFSTKNTSDRLREGSSNLRHRPLGMVSNIKKGRKSVFRELGLDDDFSDDDVVVLPASPASYRASEHEPETGEKDEYEDVGANLASEEEQRTSDETDAEHDDADERRSQHERGQPHGAVSQPRRRTTMHVGKPASWYSKLATGYRRPRVKTTSSAPPPTLASLPRLAMIALIVAVVIPGSGYGNGGHRIGIGADAGVIRQRQTTSTDVCLRWSQQVALLNGTLYMYGGQARSEATQTVDTWNNDFLTLDLTKSWDAKSPRLKGMTRPSGPPAVANGYLWHDHDNLYLYGGQYADNDGAEGAYATPDPVSVWRYSVRSDSWTQFRDPRTSAGNYSTAANLPVQRSSEGAGLSVPELGLSWYFGGHLDWLTTPGWSTQTPRVYLKSLLEFTHPGYTNTGVDSLRGAGAADGGVFRNITEGGLQDSNAFPERADGALVFVPGWGVRGVLVGMAGGSADTFVDDLGTLDVYDIETSEWYHQRTSGDRPSVRVNPCAVVASAPDASSFQIYFFGGQNLQPYKEQTQYNDMYILTIPSFTWIKVEKSPGAPSPRAGHTCSMRDGQIVVVGGYLGQEQTCEPQGVHVFDASTLEWTTGFSAADHAPDLSPDNSVLAGSYGYKVPQRVQDVIGGSSEGGATATTPAAGPATGGPFATGKPPVFTITQDGSTATITAFGPTSTGIGQGSPGGGGGGGSSGPNAGLIAAGIIAGVFGAAALYLGFCAWLYRRQVAAYKQHLSQVNRYSGASSMHFAAAGGVFGVGAREKRGHRRDNSTVSTESFSWVGTGVEPKWAMDETTPGASSGTTSGGGGGAGGGGGSSTLKRPSEDVRSGRDPRTSSSRHANTDNESVTSADQLLDGQEPSFFSVVMGPRRALRVVNGVESP</sequence>
<dbReference type="AlphaFoldDB" id="A0A4R8TKS7"/>
<feature type="region of interest" description="Disordered" evidence="1">
    <location>
        <begin position="648"/>
        <end position="673"/>
    </location>
</feature>